<dbReference type="InterPro" id="IPR027417">
    <property type="entry name" value="P-loop_NTPase"/>
</dbReference>
<dbReference type="GO" id="GO:0016887">
    <property type="term" value="F:ATP hydrolysis activity"/>
    <property type="evidence" value="ECO:0007669"/>
    <property type="project" value="InterPro"/>
</dbReference>
<feature type="non-terminal residue" evidence="2">
    <location>
        <position position="1"/>
    </location>
</feature>
<dbReference type="Pfam" id="PF00005">
    <property type="entry name" value="ABC_tran"/>
    <property type="match status" value="1"/>
</dbReference>
<accession>X1NH60</accession>
<dbReference type="InterPro" id="IPR003439">
    <property type="entry name" value="ABC_transporter-like_ATP-bd"/>
</dbReference>
<dbReference type="EMBL" id="BARV01004445">
    <property type="protein sequence ID" value="GAI17984.1"/>
    <property type="molecule type" value="Genomic_DNA"/>
</dbReference>
<proteinExistence type="predicted"/>
<gene>
    <name evidence="2" type="ORF">S06H3_09873</name>
</gene>
<organism evidence="2">
    <name type="scientific">marine sediment metagenome</name>
    <dbReference type="NCBI Taxonomy" id="412755"/>
    <lineage>
        <taxon>unclassified sequences</taxon>
        <taxon>metagenomes</taxon>
        <taxon>ecological metagenomes</taxon>
    </lineage>
</organism>
<sequence length="221" mass="24439">PADGSIKIDAADVQSYSVKKLAQKIAVVRQEFVPVFDFTVEETVMMARTPYLGMFGFEGEADRKLVSEALEMTDTARFASRPLANISGGERQRVFIARALAQQSDILLLDEPTSFLDLKHQVAVYDLLKAAQLEKGRTIVAITHDINLAVQYTDAALLLGAEGSYRHGGTREVFSAYKIEKVFGIRCFTGRVGTEKFFLPLGKFAKDARIITTEPNAGREE</sequence>
<dbReference type="PROSITE" id="PS00211">
    <property type="entry name" value="ABC_TRANSPORTER_1"/>
    <property type="match status" value="1"/>
</dbReference>
<reference evidence="2" key="1">
    <citation type="journal article" date="2014" name="Front. Microbiol.">
        <title>High frequency of phylogenetically diverse reductive dehalogenase-homologous genes in deep subseafloor sedimentary metagenomes.</title>
        <authorList>
            <person name="Kawai M."/>
            <person name="Futagami T."/>
            <person name="Toyoda A."/>
            <person name="Takaki Y."/>
            <person name="Nishi S."/>
            <person name="Hori S."/>
            <person name="Arai W."/>
            <person name="Tsubouchi T."/>
            <person name="Morono Y."/>
            <person name="Uchiyama I."/>
            <person name="Ito T."/>
            <person name="Fujiyama A."/>
            <person name="Inagaki F."/>
            <person name="Takami H."/>
        </authorList>
    </citation>
    <scope>NUCLEOTIDE SEQUENCE</scope>
    <source>
        <strain evidence="2">Expedition CK06-06</strain>
    </source>
</reference>
<dbReference type="AlphaFoldDB" id="X1NH60"/>
<dbReference type="PANTHER" id="PTHR42794">
    <property type="entry name" value="HEMIN IMPORT ATP-BINDING PROTEIN HMUV"/>
    <property type="match status" value="1"/>
</dbReference>
<comment type="caution">
    <text evidence="2">The sequence shown here is derived from an EMBL/GenBank/DDBJ whole genome shotgun (WGS) entry which is preliminary data.</text>
</comment>
<protein>
    <recommendedName>
        <fullName evidence="1">ABC transporter domain-containing protein</fullName>
    </recommendedName>
</protein>
<evidence type="ECO:0000313" key="2">
    <source>
        <dbReference type="EMBL" id="GAI17984.1"/>
    </source>
</evidence>
<evidence type="ECO:0000259" key="1">
    <source>
        <dbReference type="PROSITE" id="PS50893"/>
    </source>
</evidence>
<feature type="domain" description="ABC transporter" evidence="1">
    <location>
        <begin position="8"/>
        <end position="186"/>
    </location>
</feature>
<dbReference type="GO" id="GO:0005524">
    <property type="term" value="F:ATP binding"/>
    <property type="evidence" value="ECO:0007669"/>
    <property type="project" value="InterPro"/>
</dbReference>
<dbReference type="Gene3D" id="3.40.50.300">
    <property type="entry name" value="P-loop containing nucleotide triphosphate hydrolases"/>
    <property type="match status" value="1"/>
</dbReference>
<name>X1NH60_9ZZZZ</name>
<dbReference type="SUPFAM" id="SSF52540">
    <property type="entry name" value="P-loop containing nucleoside triphosphate hydrolases"/>
    <property type="match status" value="1"/>
</dbReference>
<dbReference type="PROSITE" id="PS50893">
    <property type="entry name" value="ABC_TRANSPORTER_2"/>
    <property type="match status" value="1"/>
</dbReference>
<dbReference type="InterPro" id="IPR017871">
    <property type="entry name" value="ABC_transporter-like_CS"/>
</dbReference>
<dbReference type="PANTHER" id="PTHR42794:SF2">
    <property type="entry name" value="ABC TRANSPORTER ATP-BINDING PROTEIN"/>
    <property type="match status" value="1"/>
</dbReference>